<comment type="caution">
    <text evidence="1">The sequence shown here is derived from an EMBL/GenBank/DDBJ whole genome shotgun (WGS) entry which is preliminary data.</text>
</comment>
<organism evidence="1 2">
    <name type="scientific">Gordonia spumicola</name>
    <dbReference type="NCBI Taxonomy" id="589161"/>
    <lineage>
        <taxon>Bacteria</taxon>
        <taxon>Bacillati</taxon>
        <taxon>Actinomycetota</taxon>
        <taxon>Actinomycetes</taxon>
        <taxon>Mycobacteriales</taxon>
        <taxon>Gordoniaceae</taxon>
        <taxon>Gordonia</taxon>
    </lineage>
</organism>
<dbReference type="Proteomes" id="UP000444960">
    <property type="component" value="Unassembled WGS sequence"/>
</dbReference>
<protein>
    <submittedName>
        <fullName evidence="1">Uncharacterized protein</fullName>
    </submittedName>
</protein>
<evidence type="ECO:0000313" key="2">
    <source>
        <dbReference type="Proteomes" id="UP000444960"/>
    </source>
</evidence>
<evidence type="ECO:0000313" key="1">
    <source>
        <dbReference type="EMBL" id="GEE03816.1"/>
    </source>
</evidence>
<dbReference type="EMBL" id="BJOV01000005">
    <property type="protein sequence ID" value="GEE03816.1"/>
    <property type="molecule type" value="Genomic_DNA"/>
</dbReference>
<accession>A0A7I9VET8</accession>
<gene>
    <name evidence="1" type="ORF">nbrc107696_42620</name>
</gene>
<dbReference type="AlphaFoldDB" id="A0A7I9VET8"/>
<name>A0A7I9VET8_9ACTN</name>
<keyword evidence="2" id="KW-1185">Reference proteome</keyword>
<proteinExistence type="predicted"/>
<sequence length="108" mass="11355">MFKIIDTGDLYLVRELAFDAFADPGIALASLDSLVGSRVDFLPNYVGTEYVGFQPLLEFLSASGYLPGPAADLAIEIAGAWEAAFLAYASAVFAGYPNLLRSGVVGAT</sequence>
<dbReference type="RefSeq" id="WP_161897272.1">
    <property type="nucleotide sequence ID" value="NZ_BJOV01000005.1"/>
</dbReference>
<reference evidence="2" key="1">
    <citation type="submission" date="2019-06" db="EMBL/GenBank/DDBJ databases">
        <title>Gordonia isolated from sludge of a wastewater treatment plant.</title>
        <authorList>
            <person name="Tamura T."/>
            <person name="Aoyama K."/>
            <person name="Kang Y."/>
            <person name="Saito S."/>
            <person name="Akiyama N."/>
            <person name="Yazawa K."/>
            <person name="Gonoi T."/>
            <person name="Mikami Y."/>
        </authorList>
    </citation>
    <scope>NUCLEOTIDE SEQUENCE [LARGE SCALE GENOMIC DNA]</scope>
    <source>
        <strain evidence="2">NBRC 107696</strain>
    </source>
</reference>